<protein>
    <submittedName>
        <fullName evidence="1">Uncharacterized protein</fullName>
    </submittedName>
</protein>
<dbReference type="Proteomes" id="UP000037939">
    <property type="component" value="Unassembled WGS sequence"/>
</dbReference>
<name>A0A0N0GM18_9NEIS</name>
<keyword evidence="2" id="KW-1185">Reference proteome</keyword>
<proteinExistence type="predicted"/>
<dbReference type="EMBL" id="LAQT01000028">
    <property type="protein sequence ID" value="KPC50497.1"/>
    <property type="molecule type" value="Genomic_DNA"/>
</dbReference>
<gene>
    <name evidence="1" type="ORF">WG78_16870</name>
</gene>
<dbReference type="RefSeq" id="WP_053938987.1">
    <property type="nucleotide sequence ID" value="NZ_LAQT01000028.1"/>
</dbReference>
<accession>A0A0N0GM18</accession>
<organism evidence="1 2">
    <name type="scientific">Amantichitinum ursilacus</name>
    <dbReference type="NCBI Taxonomy" id="857265"/>
    <lineage>
        <taxon>Bacteria</taxon>
        <taxon>Pseudomonadati</taxon>
        <taxon>Pseudomonadota</taxon>
        <taxon>Betaproteobacteria</taxon>
        <taxon>Neisseriales</taxon>
        <taxon>Chitinibacteraceae</taxon>
        <taxon>Amantichitinum</taxon>
    </lineage>
</organism>
<reference evidence="1 2" key="1">
    <citation type="submission" date="2015-07" db="EMBL/GenBank/DDBJ databases">
        <title>Draft genome sequence of the Amantichitinum ursilacus IGB-41, a new chitin-degrading bacterium.</title>
        <authorList>
            <person name="Kirstahler P."/>
            <person name="Guenther M."/>
            <person name="Grumaz C."/>
            <person name="Rupp S."/>
            <person name="Zibek S."/>
            <person name="Sohn K."/>
        </authorList>
    </citation>
    <scope>NUCLEOTIDE SEQUENCE [LARGE SCALE GENOMIC DNA]</scope>
    <source>
        <strain evidence="1 2">IGB-41</strain>
    </source>
</reference>
<evidence type="ECO:0000313" key="2">
    <source>
        <dbReference type="Proteomes" id="UP000037939"/>
    </source>
</evidence>
<evidence type="ECO:0000313" key="1">
    <source>
        <dbReference type="EMBL" id="KPC50497.1"/>
    </source>
</evidence>
<sequence>MEPILTTASTAPMTLAVYNALKTLDESPLLQLTVGEQEKRQLMQLGYVTENELGLFRLSPEGKEALENFRSHHEVE</sequence>
<comment type="caution">
    <text evidence="1">The sequence shown here is derived from an EMBL/GenBank/DDBJ whole genome shotgun (WGS) entry which is preliminary data.</text>
</comment>
<dbReference type="AlphaFoldDB" id="A0A0N0GM18"/>